<evidence type="ECO:0008006" key="7">
    <source>
        <dbReference type="Google" id="ProtNLM"/>
    </source>
</evidence>
<evidence type="ECO:0000256" key="4">
    <source>
        <dbReference type="SAM" id="MobiDB-lite"/>
    </source>
</evidence>
<name>A0A2H9ZXH1_9ASPA</name>
<evidence type="ECO:0000256" key="3">
    <source>
        <dbReference type="SAM" id="Coils"/>
    </source>
</evidence>
<dbReference type="EMBL" id="KZ453008">
    <property type="protein sequence ID" value="PKA47977.1"/>
    <property type="molecule type" value="Genomic_DNA"/>
</dbReference>
<feature type="coiled-coil region" evidence="3">
    <location>
        <begin position="527"/>
        <end position="554"/>
    </location>
</feature>
<dbReference type="InterPro" id="IPR008587">
    <property type="entry name" value="FPP_plant"/>
</dbReference>
<accession>A0A2H9ZXH1</accession>
<dbReference type="PANTHER" id="PTHR31580:SF49">
    <property type="entry name" value="FILAMENT-LIKE PLANT PROTEIN 3"/>
    <property type="match status" value="1"/>
</dbReference>
<evidence type="ECO:0000256" key="1">
    <source>
        <dbReference type="ARBA" id="ARBA00005921"/>
    </source>
</evidence>
<protein>
    <recommendedName>
        <fullName evidence="7">Filament-like plant protein 3</fullName>
    </recommendedName>
</protein>
<dbReference type="Pfam" id="PF05911">
    <property type="entry name" value="FPP"/>
    <property type="match status" value="4"/>
</dbReference>
<comment type="similarity">
    <text evidence="1">Belongs to the FPP family.</text>
</comment>
<dbReference type="Proteomes" id="UP000236161">
    <property type="component" value="Unassembled WGS sequence"/>
</dbReference>
<feature type="coiled-coil region" evidence="3">
    <location>
        <begin position="726"/>
        <end position="817"/>
    </location>
</feature>
<feature type="coiled-coil region" evidence="3">
    <location>
        <begin position="579"/>
        <end position="662"/>
    </location>
</feature>
<evidence type="ECO:0000256" key="2">
    <source>
        <dbReference type="ARBA" id="ARBA00023054"/>
    </source>
</evidence>
<feature type="compositionally biased region" description="Basic and acidic residues" evidence="4">
    <location>
        <begin position="1"/>
        <end position="18"/>
    </location>
</feature>
<dbReference type="PANTHER" id="PTHR31580">
    <property type="entry name" value="FILAMENT-LIKE PLANT PROTEIN 4"/>
    <property type="match status" value="1"/>
</dbReference>
<organism evidence="5 6">
    <name type="scientific">Apostasia shenzhenica</name>
    <dbReference type="NCBI Taxonomy" id="1088818"/>
    <lineage>
        <taxon>Eukaryota</taxon>
        <taxon>Viridiplantae</taxon>
        <taxon>Streptophyta</taxon>
        <taxon>Embryophyta</taxon>
        <taxon>Tracheophyta</taxon>
        <taxon>Spermatophyta</taxon>
        <taxon>Magnoliopsida</taxon>
        <taxon>Liliopsida</taxon>
        <taxon>Asparagales</taxon>
        <taxon>Orchidaceae</taxon>
        <taxon>Apostasioideae</taxon>
        <taxon>Apostasia</taxon>
    </lineage>
</organism>
<dbReference type="OrthoDB" id="128924at2759"/>
<proteinExistence type="inferred from homology"/>
<keyword evidence="2 3" id="KW-0175">Coiled coil</keyword>
<feature type="compositionally biased region" description="Low complexity" evidence="4">
    <location>
        <begin position="19"/>
        <end position="28"/>
    </location>
</feature>
<dbReference type="STRING" id="1088818.A0A2H9ZXH1"/>
<gene>
    <name evidence="5" type="ORF">AXF42_Ash016324</name>
</gene>
<keyword evidence="6" id="KW-1185">Reference proteome</keyword>
<reference evidence="5 6" key="1">
    <citation type="journal article" date="2017" name="Nature">
        <title>The Apostasia genome and the evolution of orchids.</title>
        <authorList>
            <person name="Zhang G.Q."/>
            <person name="Liu K.W."/>
            <person name="Li Z."/>
            <person name="Lohaus R."/>
            <person name="Hsiao Y.Y."/>
            <person name="Niu S.C."/>
            <person name="Wang J.Y."/>
            <person name="Lin Y.C."/>
            <person name="Xu Q."/>
            <person name="Chen L.J."/>
            <person name="Yoshida K."/>
            <person name="Fujiwara S."/>
            <person name="Wang Z.W."/>
            <person name="Zhang Y.Q."/>
            <person name="Mitsuda N."/>
            <person name="Wang M."/>
            <person name="Liu G.H."/>
            <person name="Pecoraro L."/>
            <person name="Huang H.X."/>
            <person name="Xiao X.J."/>
            <person name="Lin M."/>
            <person name="Wu X.Y."/>
            <person name="Wu W.L."/>
            <person name="Chen Y.Y."/>
            <person name="Chang S.B."/>
            <person name="Sakamoto S."/>
            <person name="Ohme-Takagi M."/>
            <person name="Yagi M."/>
            <person name="Zeng S.J."/>
            <person name="Shen C.Y."/>
            <person name="Yeh C.M."/>
            <person name="Luo Y.B."/>
            <person name="Tsai W.C."/>
            <person name="Van de Peer Y."/>
            <person name="Liu Z.J."/>
        </authorList>
    </citation>
    <scope>NUCLEOTIDE SEQUENCE [LARGE SCALE GENOMIC DNA]</scope>
    <source>
        <strain evidence="6">cv. Shenzhen</strain>
        <tissue evidence="5">Stem</tissue>
    </source>
</reference>
<evidence type="ECO:0000313" key="5">
    <source>
        <dbReference type="EMBL" id="PKA47977.1"/>
    </source>
</evidence>
<feature type="coiled-coil region" evidence="3">
    <location>
        <begin position="119"/>
        <end position="267"/>
    </location>
</feature>
<evidence type="ECO:0000313" key="6">
    <source>
        <dbReference type="Proteomes" id="UP000236161"/>
    </source>
</evidence>
<sequence>MDRRSWLWRRKSSEKSPGETESSGSASSHSERFSEDQEALRGSPVTISPNHAQSPEISSKLTGYDANETMKSLNEKLSAALLSINAKEELVKQHARVAEEAVSGWEKAEADVAGFKKKFEAALQKNSALEDRANHLDEALKECVRQLRQSREVQEQKVHEALTKKTKEWENEKFELETQIVELQAKLEVKIETTSSLDLQLQLKLDTLEKENSSLKIELLARMEELRLRTLERDLTTQSAETASKQHLESTKKLAKLEAECRRLRALNRKSSPVNNHKSVLVDQKSLYNSICVESLTESVSDSGDLLNGVDNEQSCSDSWASQLIAELDQFKNEKATARNVSSSSMEIDLMDDFLEMERLAALPEASHPSSTGDGETDFSITRDSPSRSEVQVLCKQRAELEQKVAEYETEKAQMVLGLSEARGQLKISCDKLITADSKLIELQQKLDTANELKHIFESQVEAANSKRKELESQLEIAELELGKLHEKIILLEGKLNTEKALSEKLELKLKDLYPLEVRRNELEFQLEKALLESTNLHEKVQMLEKEVEEERKLSSDYLARWQSLEVINEKWKEADSHLLSATKEVDEFHNKLRTLEGKLKQEEEISVDLTADIEGTEAKRKLLSTQLESAIAESMKLNESLKSLQKEIEDEKALSAELASKCQHLEYQLTSAHFEIGKLHEKVTSLERIADEERKSAESATMAEAAAVANRKVMESQVSLAHMEVEELSKKVNFLECKVEEEKTISAALRANLVGMSDEINEELATKLESANLAVQELQKKLSSLEKELDEERLTSTELAARLQNLDDELSRMKQNVDLQGSISSDVHKPKQERDLALAAEKFAACRKTIDSLTQQLKSLSNFENLMLGPELPE</sequence>
<feature type="compositionally biased region" description="Polar residues" evidence="4">
    <location>
        <begin position="45"/>
        <end position="61"/>
    </location>
</feature>
<dbReference type="AlphaFoldDB" id="A0A2H9ZXH1"/>
<feature type="coiled-coil region" evidence="3">
    <location>
        <begin position="391"/>
        <end position="488"/>
    </location>
</feature>
<feature type="compositionally biased region" description="Basic and acidic residues" evidence="4">
    <location>
        <begin position="29"/>
        <end position="39"/>
    </location>
</feature>
<feature type="region of interest" description="Disordered" evidence="4">
    <location>
        <begin position="1"/>
        <end position="62"/>
    </location>
</feature>